<organism evidence="4 5">
    <name type="scientific">Tenebrio molitor</name>
    <name type="common">Yellow mealworm beetle</name>
    <dbReference type="NCBI Taxonomy" id="7067"/>
    <lineage>
        <taxon>Eukaryota</taxon>
        <taxon>Metazoa</taxon>
        <taxon>Ecdysozoa</taxon>
        <taxon>Arthropoda</taxon>
        <taxon>Hexapoda</taxon>
        <taxon>Insecta</taxon>
        <taxon>Pterygota</taxon>
        <taxon>Neoptera</taxon>
        <taxon>Endopterygota</taxon>
        <taxon>Coleoptera</taxon>
        <taxon>Polyphaga</taxon>
        <taxon>Cucujiformia</taxon>
        <taxon>Tenebrionidae</taxon>
        <taxon>Tenebrio</taxon>
    </lineage>
</organism>
<dbReference type="Pfam" id="PF07690">
    <property type="entry name" value="MFS_1"/>
    <property type="match status" value="3"/>
</dbReference>
<comment type="caution">
    <text evidence="4">The sequence shown here is derived from an EMBL/GenBank/DDBJ whole genome shotgun (WGS) entry which is preliminary data.</text>
</comment>
<feature type="transmembrane region" description="Helical" evidence="2">
    <location>
        <begin position="12"/>
        <end position="39"/>
    </location>
</feature>
<feature type="transmembrane region" description="Helical" evidence="2">
    <location>
        <begin position="533"/>
        <end position="556"/>
    </location>
</feature>
<feature type="transmembrane region" description="Helical" evidence="2">
    <location>
        <begin position="281"/>
        <end position="300"/>
    </location>
</feature>
<feature type="transmembrane region" description="Helical" evidence="2">
    <location>
        <begin position="723"/>
        <end position="743"/>
    </location>
</feature>
<feature type="transmembrane region" description="Helical" evidence="2">
    <location>
        <begin position="841"/>
        <end position="862"/>
    </location>
</feature>
<gene>
    <name evidence="4" type="ORF">GEV33_011034</name>
</gene>
<dbReference type="PROSITE" id="PS50850">
    <property type="entry name" value="MFS"/>
    <property type="match status" value="3"/>
</dbReference>
<keyword evidence="2" id="KW-0812">Transmembrane</keyword>
<dbReference type="PANTHER" id="PTHR11360:SF237">
    <property type="entry name" value="MONOCARBOXYLATE TRANSPORTER 12-B-LIKE PROTEIN"/>
    <property type="match status" value="1"/>
</dbReference>
<feature type="transmembrane region" description="Helical" evidence="2">
    <location>
        <begin position="172"/>
        <end position="190"/>
    </location>
</feature>
<accession>A0A8J6HDL8</accession>
<dbReference type="InterPro" id="IPR020846">
    <property type="entry name" value="MFS_dom"/>
</dbReference>
<feature type="transmembrane region" description="Helical" evidence="2">
    <location>
        <begin position="897"/>
        <end position="924"/>
    </location>
</feature>
<comment type="subcellular location">
    <subcellularLocation>
        <location evidence="1">Membrane</location>
        <topology evidence="1">Multi-pass membrane protein</topology>
    </subcellularLocation>
</comment>
<feature type="transmembrane region" description="Helical" evidence="2">
    <location>
        <begin position="312"/>
        <end position="345"/>
    </location>
</feature>
<feature type="transmembrane region" description="Helical" evidence="2">
    <location>
        <begin position="510"/>
        <end position="527"/>
    </location>
</feature>
<feature type="transmembrane region" description="Helical" evidence="2">
    <location>
        <begin position="51"/>
        <end position="74"/>
    </location>
</feature>
<feature type="domain" description="Major facilitator superfamily (MFS) profile" evidence="3">
    <location>
        <begin position="17"/>
        <end position="423"/>
    </location>
</feature>
<dbReference type="EMBL" id="JABDTM020026575">
    <property type="protein sequence ID" value="KAH0811758.1"/>
    <property type="molecule type" value="Genomic_DNA"/>
</dbReference>
<feature type="transmembrane region" description="Helical" evidence="2">
    <location>
        <begin position="1197"/>
        <end position="1214"/>
    </location>
</feature>
<feature type="transmembrane region" description="Helical" evidence="2">
    <location>
        <begin position="568"/>
        <end position="587"/>
    </location>
</feature>
<evidence type="ECO:0000259" key="3">
    <source>
        <dbReference type="PROSITE" id="PS50850"/>
    </source>
</evidence>
<dbReference type="InterPro" id="IPR050327">
    <property type="entry name" value="Proton-linked_MCT"/>
</dbReference>
<dbReference type="Gene3D" id="1.20.1250.20">
    <property type="entry name" value="MFS general substrate transporter like domains"/>
    <property type="match status" value="3"/>
</dbReference>
<feature type="transmembrane region" description="Helical" evidence="2">
    <location>
        <begin position="1057"/>
        <end position="1075"/>
    </location>
</feature>
<dbReference type="FunFam" id="1.20.1250.20:FF:000404">
    <property type="entry name" value="Monocarboxylate transporter 6-like Protein"/>
    <property type="match status" value="2"/>
</dbReference>
<evidence type="ECO:0000313" key="5">
    <source>
        <dbReference type="Proteomes" id="UP000719412"/>
    </source>
</evidence>
<feature type="transmembrane region" description="Helical" evidence="2">
    <location>
        <begin position="599"/>
        <end position="617"/>
    </location>
</feature>
<protein>
    <recommendedName>
        <fullName evidence="3">Major facilitator superfamily (MFS) profile domain-containing protein</fullName>
    </recommendedName>
</protein>
<evidence type="ECO:0000313" key="4">
    <source>
        <dbReference type="EMBL" id="KAH0811758.1"/>
    </source>
</evidence>
<feature type="transmembrane region" description="Helical" evidence="2">
    <location>
        <begin position="940"/>
        <end position="960"/>
    </location>
</feature>
<evidence type="ECO:0000256" key="1">
    <source>
        <dbReference type="ARBA" id="ARBA00004141"/>
    </source>
</evidence>
<reference evidence="4" key="2">
    <citation type="submission" date="2021-08" db="EMBL/GenBank/DDBJ databases">
        <authorList>
            <person name="Eriksson T."/>
        </authorList>
    </citation>
    <scope>NUCLEOTIDE SEQUENCE</scope>
    <source>
        <strain evidence="4">Stoneville</strain>
        <tissue evidence="4">Whole head</tissue>
    </source>
</reference>
<feature type="transmembrane region" description="Helical" evidence="2">
    <location>
        <begin position="1167"/>
        <end position="1185"/>
    </location>
</feature>
<feature type="transmembrane region" description="Helical" evidence="2">
    <location>
        <begin position="397"/>
        <end position="418"/>
    </location>
</feature>
<keyword evidence="2" id="KW-0472">Membrane</keyword>
<feature type="transmembrane region" description="Helical" evidence="2">
    <location>
        <begin position="1257"/>
        <end position="1279"/>
    </location>
</feature>
<feature type="transmembrane region" description="Helical" evidence="2">
    <location>
        <begin position="478"/>
        <end position="498"/>
    </location>
</feature>
<feature type="transmembrane region" description="Helical" evidence="2">
    <location>
        <begin position="1285"/>
        <end position="1306"/>
    </location>
</feature>
<feature type="transmembrane region" description="Helical" evidence="2">
    <location>
        <begin position="755"/>
        <end position="772"/>
    </location>
</feature>
<keyword evidence="5" id="KW-1185">Reference proteome</keyword>
<dbReference type="GO" id="GO:0016020">
    <property type="term" value="C:membrane"/>
    <property type="evidence" value="ECO:0007669"/>
    <property type="project" value="UniProtKB-SubCell"/>
</dbReference>
<keyword evidence="2" id="KW-1133">Transmembrane helix</keyword>
<feature type="transmembrane region" description="Helical" evidence="2">
    <location>
        <begin position="1025"/>
        <end position="1045"/>
    </location>
</feature>
<feature type="transmembrane region" description="Helical" evidence="2">
    <location>
        <begin position="140"/>
        <end position="160"/>
    </location>
</feature>
<feature type="transmembrane region" description="Helical" evidence="2">
    <location>
        <begin position="1131"/>
        <end position="1155"/>
    </location>
</feature>
<dbReference type="InterPro" id="IPR011701">
    <property type="entry name" value="MFS"/>
</dbReference>
<sequence length="1331" mass="145968">MKKFVKVQPDGGYGWVIVFASALSNFISLSLAPCLGLIFKDTFPALHLSAMEASIIINTNGAFGLLIGPITGVLHKIYGCRKVALLAGLFLTAGMVLTAFSQTFGSLLTAYGIITSLGMQMTESTCRLSVNQYFQKKRSLVTGFVMTAAGFGPILLPQLLRLLLKEYATHEVVLFFGGLCAHVFVAAVLLQPVEWHMKKEFTNEEVVELTQTNQDAPPEKSVIRRALDDIAKTFDLDLLKDPVFDNILIGLALATFAETSFTLLVPFILHDFQLTTAQIATFLSTLGVADMISRFVGPYVGNYFTKPSRLMFAYALVVLIVIKFMILLTGNFYVLLLIGFALGIAKGIRKVYMWLVIPDYVSLEKLPSASGMDMLARGACILIGGTVLGAVRGATGNYRMCIILMNCVTIATIVMWTAEYFIKMKNVQFTSNKVPPDGGYGWVIAFAMAVNTFIYIPLMHCFGLIFKDTFAELGLSATQGSLIINLHGAFGLLTGLLNGILLKMFGYRKVALAGAVLYFSGVTLTSFSRSFQYFVISYGIVASLGVGMSRSSYTLALNTYFKKRRNKAMSFTVTITGLGSVVMPQLVNLLMKFYSPEGVILIIGGLCGHFFVTAALLQPVKWHVKDDEEQLTVEKRNSQLEDNQYSRDLEICDSHLSLNETNEEPPKKKLFSTIASFFDLDLLKDPVFINILLGMALAVFAEMNFMVLTPFILNDFGLTTDQIATFISTSGVADIAFRLLAPYIGEYLKKSPRHMYLYTLFILIIMRCVLLLSTDFYMLLMAAAGLGMAKGVRRVFVGLIVPSHVSLEKLPSASGMEMMANGFCILTGGSILGLIRDLTGSYYICIVVMNCVTFVTITMWTLEGVIVKYKKKKQSAKALTKIPPPKMRTSKVPPDGGYGWVIVFANALSSFITVPLIHCFGLIFKDTFVELGLSATQGSLIINLNAAFGMMTGLITGVLLKTYGCRKVALLAAFFLTTGVVVTSFSRSFTHFIVAYGLVASLGMGMCESAYSLALNMYFKNKRSVAMGLAVTVTGFGPILIPQLIRLLMQFYTAEGVTLIFGGICAHVFIAATLLQPVKWHMKVDETVPPPEEQVDLLDKPKDEEVEDSTLTRFYKSVAKTFDLDLLQDPVFVNIMMGMALAIFAELNFTVLTPFILSDFGLDTGQIATFLSTLGVADIIFRFFAPHIGNYFTKPPRLMYAYSLCLLIVTRFTFLLSRNYYVLLVIALGLGIAKGIRKVYMALVIPAHVPIEKLASATGMLMMMNGVCIIVGGPILGAVRDATGSYILCVIIMNCVTFSTVLLWAVEAAVVKCRKKTIPEGVEDGIGFSLK</sequence>
<proteinExistence type="predicted"/>
<dbReference type="CDD" id="cd17352">
    <property type="entry name" value="MFS_MCT_SLC16"/>
    <property type="match status" value="2"/>
</dbReference>
<dbReference type="GO" id="GO:0008028">
    <property type="term" value="F:monocarboxylic acid transmembrane transporter activity"/>
    <property type="evidence" value="ECO:0007669"/>
    <property type="project" value="TreeGrafter"/>
</dbReference>
<evidence type="ECO:0000256" key="2">
    <source>
        <dbReference type="SAM" id="Phobius"/>
    </source>
</evidence>
<feature type="transmembrane region" description="Helical" evidence="2">
    <location>
        <begin position="439"/>
        <end position="466"/>
    </location>
</feature>
<feature type="transmembrane region" description="Helical" evidence="2">
    <location>
        <begin position="86"/>
        <end position="114"/>
    </location>
</feature>
<dbReference type="SUPFAM" id="SSF103473">
    <property type="entry name" value="MFS general substrate transporter"/>
    <property type="match status" value="3"/>
</dbReference>
<dbReference type="PANTHER" id="PTHR11360">
    <property type="entry name" value="MONOCARBOXYLATE TRANSPORTER"/>
    <property type="match status" value="1"/>
</dbReference>
<dbReference type="InterPro" id="IPR036259">
    <property type="entry name" value="MFS_trans_sf"/>
</dbReference>
<feature type="transmembrane region" description="Helical" evidence="2">
    <location>
        <begin position="967"/>
        <end position="986"/>
    </location>
</feature>
<feature type="transmembrane region" description="Helical" evidence="2">
    <location>
        <begin position="1220"/>
        <end position="1236"/>
    </location>
</feature>
<name>A0A8J6HDL8_TENMO</name>
<feature type="domain" description="Major facilitator superfamily (MFS) profile" evidence="3">
    <location>
        <begin position="902"/>
        <end position="1312"/>
    </location>
</feature>
<feature type="transmembrane region" description="Helical" evidence="2">
    <location>
        <begin position="992"/>
        <end position="1013"/>
    </location>
</feature>
<feature type="transmembrane region" description="Helical" evidence="2">
    <location>
        <begin position="374"/>
        <end position="391"/>
    </location>
</feature>
<feature type="domain" description="Major facilitator superfamily (MFS) profile" evidence="3">
    <location>
        <begin position="444"/>
        <end position="876"/>
    </location>
</feature>
<feature type="transmembrane region" description="Helical" evidence="2">
    <location>
        <begin position="687"/>
        <end position="711"/>
    </location>
</feature>
<dbReference type="Proteomes" id="UP000719412">
    <property type="component" value="Unassembled WGS sequence"/>
</dbReference>
<feature type="transmembrane region" description="Helical" evidence="2">
    <location>
        <begin position="247"/>
        <end position="269"/>
    </location>
</feature>
<reference evidence="4" key="1">
    <citation type="journal article" date="2020" name="J Insects Food Feed">
        <title>The yellow mealworm (Tenebrio molitor) genome: a resource for the emerging insects as food and feed industry.</title>
        <authorList>
            <person name="Eriksson T."/>
            <person name="Andere A."/>
            <person name="Kelstrup H."/>
            <person name="Emery V."/>
            <person name="Picard C."/>
        </authorList>
    </citation>
    <scope>NUCLEOTIDE SEQUENCE</scope>
    <source>
        <strain evidence="4">Stoneville</strain>
        <tissue evidence="4">Whole head</tissue>
    </source>
</reference>